<name>A0A949K682_9FIRM</name>
<evidence type="ECO:0000256" key="2">
    <source>
        <dbReference type="ARBA" id="ARBA00023002"/>
    </source>
</evidence>
<evidence type="ECO:0000313" key="5">
    <source>
        <dbReference type="Proteomes" id="UP000712157"/>
    </source>
</evidence>
<dbReference type="PROSITE" id="PS00061">
    <property type="entry name" value="ADH_SHORT"/>
    <property type="match status" value="1"/>
</dbReference>
<dbReference type="SUPFAM" id="SSF51735">
    <property type="entry name" value="NAD(P)-binding Rossmann-fold domains"/>
    <property type="match status" value="1"/>
</dbReference>
<dbReference type="GO" id="GO:0016616">
    <property type="term" value="F:oxidoreductase activity, acting on the CH-OH group of donors, NAD or NADP as acceptor"/>
    <property type="evidence" value="ECO:0007669"/>
    <property type="project" value="TreeGrafter"/>
</dbReference>
<keyword evidence="2" id="KW-0560">Oxidoreductase</keyword>
<dbReference type="AlphaFoldDB" id="A0A949K682"/>
<reference evidence="3" key="1">
    <citation type="submission" date="2021-06" db="EMBL/GenBank/DDBJ databases">
        <title>Description of novel taxa of the family Lachnospiraceae.</title>
        <authorList>
            <person name="Chaplin A.V."/>
            <person name="Sokolova S.R."/>
            <person name="Pikina A.P."/>
            <person name="Korzhanova M."/>
            <person name="Belova V."/>
            <person name="Korostin D."/>
            <person name="Efimov B.A."/>
        </authorList>
    </citation>
    <scope>NUCLEOTIDE SEQUENCE</scope>
    <source>
        <strain evidence="3">ASD5720</strain>
    </source>
</reference>
<dbReference type="PANTHER" id="PTHR42760">
    <property type="entry name" value="SHORT-CHAIN DEHYDROGENASES/REDUCTASES FAMILY MEMBER"/>
    <property type="match status" value="1"/>
</dbReference>
<dbReference type="InterPro" id="IPR036291">
    <property type="entry name" value="NAD(P)-bd_dom_sf"/>
</dbReference>
<dbReference type="GO" id="GO:0008206">
    <property type="term" value="P:bile acid metabolic process"/>
    <property type="evidence" value="ECO:0007669"/>
    <property type="project" value="UniProtKB-ARBA"/>
</dbReference>
<gene>
    <name evidence="3" type="ORF">KTH89_09560</name>
    <name evidence="4" type="ORF">KTH89_09785</name>
</gene>
<dbReference type="EMBL" id="JAHQCW010000013">
    <property type="protein sequence ID" value="MBU9736828.1"/>
    <property type="molecule type" value="Genomic_DNA"/>
</dbReference>
<dbReference type="RefSeq" id="WP_238721474.1">
    <property type="nucleotide sequence ID" value="NZ_JAHQCW010000013.1"/>
</dbReference>
<dbReference type="FunFam" id="3.40.50.720:FF:000084">
    <property type="entry name" value="Short-chain dehydrogenase reductase"/>
    <property type="match status" value="1"/>
</dbReference>
<comment type="similarity">
    <text evidence="1">Belongs to the short-chain dehydrogenases/reductases (SDR) family.</text>
</comment>
<dbReference type="Pfam" id="PF13561">
    <property type="entry name" value="adh_short_C2"/>
    <property type="match status" value="1"/>
</dbReference>
<dbReference type="PANTHER" id="PTHR42760:SF115">
    <property type="entry name" value="3-OXOACYL-[ACYL-CARRIER-PROTEIN] REDUCTASE FABG"/>
    <property type="match status" value="1"/>
</dbReference>
<dbReference type="PRINTS" id="PR00081">
    <property type="entry name" value="GDHRDH"/>
</dbReference>
<dbReference type="InterPro" id="IPR020904">
    <property type="entry name" value="Sc_DH/Rdtase_CS"/>
</dbReference>
<evidence type="ECO:0000256" key="1">
    <source>
        <dbReference type="ARBA" id="ARBA00006484"/>
    </source>
</evidence>
<evidence type="ECO:0000313" key="4">
    <source>
        <dbReference type="EMBL" id="MBU9736828.1"/>
    </source>
</evidence>
<sequence>MKAAEYLEGLFSLEGKHIAFTGAAGGIGRELALGLARAGAFMALCDTNAEGIKELQAQIEEEGGNASCHCLNVTEPEQVQKCTKEIAGIHGRIDVLVNCAGINKREGFLDVEESTYDKIMAVNLKGTFLMSQAVAHIMRKQDSGSIINIGSHNTGWVLGGCSVYAATKAGVMSLTKSQAVEWAKYHIRANCISPGHIKTQLTTSTWENPRKAGYLLERIAMGRPGYPEDILGVCILLASDASVYITGCEYRVDGGCIAGGQPWEYDTKYE</sequence>
<dbReference type="PRINTS" id="PR00080">
    <property type="entry name" value="SDRFAMILY"/>
</dbReference>
<dbReference type="EMBL" id="JAHQCW010000013">
    <property type="protein sequence ID" value="MBU9736783.1"/>
    <property type="molecule type" value="Genomic_DNA"/>
</dbReference>
<protein>
    <submittedName>
        <fullName evidence="3">SDR family oxidoreductase</fullName>
    </submittedName>
</protein>
<keyword evidence="5" id="KW-1185">Reference proteome</keyword>
<comment type="caution">
    <text evidence="3">The sequence shown here is derived from an EMBL/GenBank/DDBJ whole genome shotgun (WGS) entry which is preliminary data.</text>
</comment>
<evidence type="ECO:0000313" key="3">
    <source>
        <dbReference type="EMBL" id="MBU9736783.1"/>
    </source>
</evidence>
<dbReference type="Proteomes" id="UP000712157">
    <property type="component" value="Unassembled WGS sequence"/>
</dbReference>
<proteinExistence type="inferred from homology"/>
<organism evidence="3 5">
    <name type="scientific">Diplocloster agilis</name>
    <dbReference type="NCBI Taxonomy" id="2850323"/>
    <lineage>
        <taxon>Bacteria</taxon>
        <taxon>Bacillati</taxon>
        <taxon>Bacillota</taxon>
        <taxon>Clostridia</taxon>
        <taxon>Lachnospirales</taxon>
        <taxon>Lachnospiraceae</taxon>
        <taxon>Diplocloster</taxon>
    </lineage>
</organism>
<dbReference type="Gene3D" id="3.40.50.720">
    <property type="entry name" value="NAD(P)-binding Rossmann-like Domain"/>
    <property type="match status" value="1"/>
</dbReference>
<accession>A0A949K682</accession>
<dbReference type="InterPro" id="IPR002347">
    <property type="entry name" value="SDR_fam"/>
</dbReference>